<dbReference type="EMBL" id="LCBC01000002">
    <property type="protein sequence ID" value="KKS04959.1"/>
    <property type="molecule type" value="Genomic_DNA"/>
</dbReference>
<evidence type="ECO:0000313" key="1">
    <source>
        <dbReference type="EMBL" id="KKS04959.1"/>
    </source>
</evidence>
<dbReference type="InterPro" id="IPR023214">
    <property type="entry name" value="HAD_sf"/>
</dbReference>
<dbReference type="AlphaFoldDB" id="A0A0G0VVU3"/>
<dbReference type="InterPro" id="IPR050155">
    <property type="entry name" value="HAD-like_hydrolase_sf"/>
</dbReference>
<dbReference type="PANTHER" id="PTHR43434">
    <property type="entry name" value="PHOSPHOGLYCOLATE PHOSPHATASE"/>
    <property type="match status" value="1"/>
</dbReference>
<protein>
    <recommendedName>
        <fullName evidence="3">Phosphatase</fullName>
    </recommendedName>
</protein>
<organism evidence="1 2">
    <name type="scientific">Candidatus Curtissbacteria bacterium GW2011_GWA2_41_24</name>
    <dbReference type="NCBI Taxonomy" id="1618411"/>
    <lineage>
        <taxon>Bacteria</taxon>
        <taxon>Candidatus Curtissiibacteriota</taxon>
    </lineage>
</organism>
<dbReference type="Gene3D" id="1.10.150.240">
    <property type="entry name" value="Putative phosphatase, domain 2"/>
    <property type="match status" value="1"/>
</dbReference>
<dbReference type="GO" id="GO:0005829">
    <property type="term" value="C:cytosol"/>
    <property type="evidence" value="ECO:0007669"/>
    <property type="project" value="TreeGrafter"/>
</dbReference>
<dbReference type="GO" id="GO:0008967">
    <property type="term" value="F:phosphoglycolate phosphatase activity"/>
    <property type="evidence" value="ECO:0007669"/>
    <property type="project" value="TreeGrafter"/>
</dbReference>
<dbReference type="InterPro" id="IPR041492">
    <property type="entry name" value="HAD_2"/>
</dbReference>
<dbReference type="Gene3D" id="3.40.50.1000">
    <property type="entry name" value="HAD superfamily/HAD-like"/>
    <property type="match status" value="1"/>
</dbReference>
<sequence length="223" mass="25688">MIKLVAFDWNGTLIADAQTVVDCSNEQLKIFGNKKIDIKNYRQNFEIPVNKFFKNIGLHPKNIEKNYMKSGDIFHTCYEKKVNKLRTRAGTKKTLEWLKLRKINSVIVSNHAVDRIHKQIVRLKIVQNFDEILANRHTHDSYTIKGKENRLIDYIQSKRLKPTEVLVIGDTQEEIIIGQDMGARTVAITNGHSSIVRLKAAKPDFLINNLGELIAIIRQINKN</sequence>
<dbReference type="InterPro" id="IPR023198">
    <property type="entry name" value="PGP-like_dom2"/>
</dbReference>
<dbReference type="SFLD" id="SFLDG01129">
    <property type="entry name" value="C1.5:_HAD__Beta-PGM__Phosphata"/>
    <property type="match status" value="1"/>
</dbReference>
<name>A0A0G0VVU3_9BACT</name>
<dbReference type="SFLD" id="SFLDS00003">
    <property type="entry name" value="Haloacid_Dehalogenase"/>
    <property type="match status" value="1"/>
</dbReference>
<accession>A0A0G0VVU3</accession>
<dbReference type="SUPFAM" id="SSF56784">
    <property type="entry name" value="HAD-like"/>
    <property type="match status" value="1"/>
</dbReference>
<gene>
    <name evidence="1" type="ORF">UU56_C0002G0099</name>
</gene>
<dbReference type="Proteomes" id="UP000034493">
    <property type="component" value="Unassembled WGS sequence"/>
</dbReference>
<evidence type="ECO:0000313" key="2">
    <source>
        <dbReference type="Proteomes" id="UP000034493"/>
    </source>
</evidence>
<dbReference type="InterPro" id="IPR036412">
    <property type="entry name" value="HAD-like_sf"/>
</dbReference>
<dbReference type="Pfam" id="PF13419">
    <property type="entry name" value="HAD_2"/>
    <property type="match status" value="1"/>
</dbReference>
<dbReference type="GO" id="GO:0006281">
    <property type="term" value="P:DNA repair"/>
    <property type="evidence" value="ECO:0007669"/>
    <property type="project" value="TreeGrafter"/>
</dbReference>
<dbReference type="PANTHER" id="PTHR43434:SF1">
    <property type="entry name" value="PHOSPHOGLYCOLATE PHOSPHATASE"/>
    <property type="match status" value="1"/>
</dbReference>
<reference evidence="1 2" key="1">
    <citation type="journal article" date="2015" name="Nature">
        <title>rRNA introns, odd ribosomes, and small enigmatic genomes across a large radiation of phyla.</title>
        <authorList>
            <person name="Brown C.T."/>
            <person name="Hug L.A."/>
            <person name="Thomas B.C."/>
            <person name="Sharon I."/>
            <person name="Castelle C.J."/>
            <person name="Singh A."/>
            <person name="Wilkins M.J."/>
            <person name="Williams K.H."/>
            <person name="Banfield J.F."/>
        </authorList>
    </citation>
    <scope>NUCLEOTIDE SEQUENCE [LARGE SCALE GENOMIC DNA]</scope>
</reference>
<evidence type="ECO:0008006" key="3">
    <source>
        <dbReference type="Google" id="ProtNLM"/>
    </source>
</evidence>
<proteinExistence type="predicted"/>
<comment type="caution">
    <text evidence="1">The sequence shown here is derived from an EMBL/GenBank/DDBJ whole genome shotgun (WGS) entry which is preliminary data.</text>
</comment>